<evidence type="ECO:0000313" key="8">
    <source>
        <dbReference type="EMBL" id="MFC3229146.1"/>
    </source>
</evidence>
<gene>
    <name evidence="8" type="ORF">ACFOGJ_18010</name>
</gene>
<evidence type="ECO:0000256" key="4">
    <source>
        <dbReference type="PROSITE-ProRule" id="PRU10137"/>
    </source>
</evidence>
<dbReference type="InterPro" id="IPR036162">
    <property type="entry name" value="Resolvase-like_N_sf"/>
</dbReference>
<evidence type="ECO:0000259" key="6">
    <source>
        <dbReference type="PROSITE" id="PS51736"/>
    </source>
</evidence>
<dbReference type="Proteomes" id="UP001595528">
    <property type="component" value="Unassembled WGS sequence"/>
</dbReference>
<organism evidence="8 9">
    <name type="scientific">Marinibaculum pumilum</name>
    <dbReference type="NCBI Taxonomy" id="1766165"/>
    <lineage>
        <taxon>Bacteria</taxon>
        <taxon>Pseudomonadati</taxon>
        <taxon>Pseudomonadota</taxon>
        <taxon>Alphaproteobacteria</taxon>
        <taxon>Rhodospirillales</taxon>
        <taxon>Rhodospirillaceae</taxon>
        <taxon>Marinibaculum</taxon>
    </lineage>
</organism>
<dbReference type="Gene3D" id="3.90.1750.20">
    <property type="entry name" value="Putative Large Serine Recombinase, Chain B, Domain 2"/>
    <property type="match status" value="1"/>
</dbReference>
<keyword evidence="1" id="KW-0229">DNA integration</keyword>
<dbReference type="PROSITE" id="PS00397">
    <property type="entry name" value="RECOMBINASES_1"/>
    <property type="match status" value="1"/>
</dbReference>
<dbReference type="InterPro" id="IPR006118">
    <property type="entry name" value="Recombinase_CS"/>
</dbReference>
<dbReference type="Pfam" id="PF00239">
    <property type="entry name" value="Resolvase"/>
    <property type="match status" value="1"/>
</dbReference>
<protein>
    <submittedName>
        <fullName evidence="8">Recombinase family protein</fullName>
    </submittedName>
</protein>
<dbReference type="PANTHER" id="PTHR30461">
    <property type="entry name" value="DNA-INVERTASE FROM LAMBDOID PROPHAGE"/>
    <property type="match status" value="1"/>
</dbReference>
<dbReference type="PROSITE" id="PS51736">
    <property type="entry name" value="RECOMBINASES_3"/>
    <property type="match status" value="1"/>
</dbReference>
<sequence length="520" mass="58920">MSNDNENTTAVIYCRVSSVAQVTKGHGIASQQTRCEEFARIKKYSVEQVFRDEGVSGGILDRPGMQAMLAFLRKRKRHGGTVVLIDDISRLARDIKAHLDLRSAIIEAGGRLESPSIEFGEDSDSILVENLLASVSQHQRQKNAEQTANRMRARLLSGYWPFIAPFGYRFEKRPGQGNVMVPDGRFSPIIQEGLEGFASGRFQTQAEVKRFFESFPDFPKTRYGTVTNELANRILTQLLYAGYLERPEWGVSLRQAKHEALISLETYQRIQDRIAGRARVPARTDINEDFPLRGFVLCTCGKPLSACWSKSKTGAKHPYYACYNRECENARKSIRRDAIEGDFATLLAEVQPAPTMSELALAMFRQAWDQQAERARALRETVRRRSAEIEKQISSVLDRIMQATNQTLIARYEQRIGELERERLVLAEKLEKGSQPRRSFDEVFELTLKFLSSPCNIWENGTLAVRRTALKLTFDEPLVYCRNEGFRTPKTSIVFKALGCFQGQSAEMADGEGFEPSVPF</sequence>
<keyword evidence="5" id="KW-0175">Coiled coil</keyword>
<dbReference type="Gene3D" id="3.40.50.1390">
    <property type="entry name" value="Resolvase, N-terminal catalytic domain"/>
    <property type="match status" value="1"/>
</dbReference>
<dbReference type="InterPro" id="IPR006119">
    <property type="entry name" value="Resolv_N"/>
</dbReference>
<dbReference type="InterPro" id="IPR011109">
    <property type="entry name" value="DNA_bind_recombinase_dom"/>
</dbReference>
<keyword evidence="3" id="KW-0233">DNA recombination</keyword>
<evidence type="ECO:0000313" key="9">
    <source>
        <dbReference type="Proteomes" id="UP001595528"/>
    </source>
</evidence>
<dbReference type="InterPro" id="IPR050639">
    <property type="entry name" value="SSR_resolvase"/>
</dbReference>
<reference evidence="9" key="1">
    <citation type="journal article" date="2019" name="Int. J. Syst. Evol. Microbiol.">
        <title>The Global Catalogue of Microorganisms (GCM) 10K type strain sequencing project: providing services to taxonomists for standard genome sequencing and annotation.</title>
        <authorList>
            <consortium name="The Broad Institute Genomics Platform"/>
            <consortium name="The Broad Institute Genome Sequencing Center for Infectious Disease"/>
            <person name="Wu L."/>
            <person name="Ma J."/>
        </authorList>
    </citation>
    <scope>NUCLEOTIDE SEQUENCE [LARGE SCALE GENOMIC DNA]</scope>
    <source>
        <strain evidence="9">KCTC 42964</strain>
    </source>
</reference>
<dbReference type="EMBL" id="JBHRTR010000031">
    <property type="protein sequence ID" value="MFC3229146.1"/>
    <property type="molecule type" value="Genomic_DNA"/>
</dbReference>
<proteinExistence type="predicted"/>
<evidence type="ECO:0000259" key="7">
    <source>
        <dbReference type="PROSITE" id="PS51737"/>
    </source>
</evidence>
<evidence type="ECO:0000256" key="3">
    <source>
        <dbReference type="ARBA" id="ARBA00023172"/>
    </source>
</evidence>
<dbReference type="InterPro" id="IPR038109">
    <property type="entry name" value="DNA_bind_recomb_sf"/>
</dbReference>
<comment type="caution">
    <text evidence="8">The sequence shown here is derived from an EMBL/GenBank/DDBJ whole genome shotgun (WGS) entry which is preliminary data.</text>
</comment>
<evidence type="ECO:0000256" key="5">
    <source>
        <dbReference type="SAM" id="Coils"/>
    </source>
</evidence>
<feature type="domain" description="Resolvase/invertase-type recombinase catalytic" evidence="6">
    <location>
        <begin position="9"/>
        <end position="162"/>
    </location>
</feature>
<dbReference type="CDD" id="cd00338">
    <property type="entry name" value="Ser_Recombinase"/>
    <property type="match status" value="1"/>
</dbReference>
<dbReference type="PROSITE" id="PS51737">
    <property type="entry name" value="RECOMBINASE_DNA_BIND"/>
    <property type="match status" value="1"/>
</dbReference>
<keyword evidence="9" id="KW-1185">Reference proteome</keyword>
<feature type="active site" description="O-(5'-phospho-DNA)-serine intermediate" evidence="4">
    <location>
        <position position="17"/>
    </location>
</feature>
<keyword evidence="2" id="KW-0238">DNA-binding</keyword>
<accession>A0ABV7L449</accession>
<dbReference type="SUPFAM" id="SSF53041">
    <property type="entry name" value="Resolvase-like"/>
    <property type="match status" value="1"/>
</dbReference>
<evidence type="ECO:0000256" key="1">
    <source>
        <dbReference type="ARBA" id="ARBA00022908"/>
    </source>
</evidence>
<dbReference type="RefSeq" id="WP_379903074.1">
    <property type="nucleotide sequence ID" value="NZ_JBHRTR010000031.1"/>
</dbReference>
<evidence type="ECO:0000256" key="2">
    <source>
        <dbReference type="ARBA" id="ARBA00023125"/>
    </source>
</evidence>
<name>A0ABV7L449_9PROT</name>
<feature type="domain" description="Recombinase" evidence="7">
    <location>
        <begin position="165"/>
        <end position="280"/>
    </location>
</feature>
<dbReference type="SMART" id="SM00857">
    <property type="entry name" value="Resolvase"/>
    <property type="match status" value="1"/>
</dbReference>
<dbReference type="PANTHER" id="PTHR30461:SF23">
    <property type="entry name" value="DNA RECOMBINASE-RELATED"/>
    <property type="match status" value="1"/>
</dbReference>
<feature type="coiled-coil region" evidence="5">
    <location>
        <begin position="372"/>
        <end position="429"/>
    </location>
</feature>